<evidence type="ECO:0000313" key="1">
    <source>
        <dbReference type="EMBL" id="CAB4666684.1"/>
    </source>
</evidence>
<protein>
    <submittedName>
        <fullName evidence="1">Unannotated protein</fullName>
    </submittedName>
</protein>
<sequence length="85" mass="8756">MPSAPGVKTSSAPKARMSLRRSFETDSGIVKIDLYPRAAATIATAMPVLPEVASTIVPPGFSAPLFSAASIIAIAKRSLTDDVGL</sequence>
<reference evidence="1" key="1">
    <citation type="submission" date="2020-05" db="EMBL/GenBank/DDBJ databases">
        <authorList>
            <person name="Chiriac C."/>
            <person name="Salcher M."/>
            <person name="Ghai R."/>
            <person name="Kavagutti S V."/>
        </authorList>
    </citation>
    <scope>NUCLEOTIDE SEQUENCE</scope>
</reference>
<dbReference type="EMBL" id="CAEZWP010000078">
    <property type="protein sequence ID" value="CAB4666684.1"/>
    <property type="molecule type" value="Genomic_DNA"/>
</dbReference>
<name>A0A6J6M1F6_9ZZZZ</name>
<proteinExistence type="predicted"/>
<dbReference type="AlphaFoldDB" id="A0A6J6M1F6"/>
<accession>A0A6J6M1F6</accession>
<organism evidence="1">
    <name type="scientific">freshwater metagenome</name>
    <dbReference type="NCBI Taxonomy" id="449393"/>
    <lineage>
        <taxon>unclassified sequences</taxon>
        <taxon>metagenomes</taxon>
        <taxon>ecological metagenomes</taxon>
    </lineage>
</organism>
<gene>
    <name evidence="1" type="ORF">UFOPK2265_01123</name>
</gene>